<organism evidence="2 3">
    <name type="scientific">Cyclobacterium jeungdonense</name>
    <dbReference type="NCBI Taxonomy" id="708087"/>
    <lineage>
        <taxon>Bacteria</taxon>
        <taxon>Pseudomonadati</taxon>
        <taxon>Bacteroidota</taxon>
        <taxon>Cytophagia</taxon>
        <taxon>Cytophagales</taxon>
        <taxon>Cyclobacteriaceae</taxon>
        <taxon>Cyclobacterium</taxon>
    </lineage>
</organism>
<accession>A0ABT8C9A4</accession>
<gene>
    <name evidence="2" type="ORF">QWZ15_10950</name>
</gene>
<feature type="transmembrane region" description="Helical" evidence="1">
    <location>
        <begin position="66"/>
        <end position="84"/>
    </location>
</feature>
<keyword evidence="1" id="KW-0812">Transmembrane</keyword>
<sequence>MKNSIETVWKEGFLHEKSLVAPKINDLYNQKSIHLIDRMKRLFRANVMAIVIMALLIPLVHYFLDALWLGLAASTLLLLTAWYSKRQMQEIKDLNQGATSFDYLKSFDRWLKDSLAKNQKVVRYSYPVYFLIACGTIGSAWIREPELTQKVQQQFPGLTFVGSYPLIGLILVGLITLLMVYFSDKIYQWDVRLVYGRIFKKLEETISEMEQLR</sequence>
<feature type="transmembrane region" description="Helical" evidence="1">
    <location>
        <begin position="42"/>
        <end position="60"/>
    </location>
</feature>
<evidence type="ECO:0000256" key="1">
    <source>
        <dbReference type="SAM" id="Phobius"/>
    </source>
</evidence>
<dbReference type="RefSeq" id="WP_163386007.1">
    <property type="nucleotide sequence ID" value="NZ_JAUFQS010000009.1"/>
</dbReference>
<comment type="caution">
    <text evidence="2">The sequence shown here is derived from an EMBL/GenBank/DDBJ whole genome shotgun (WGS) entry which is preliminary data.</text>
</comment>
<keyword evidence="1" id="KW-1133">Transmembrane helix</keyword>
<keyword evidence="3" id="KW-1185">Reference proteome</keyword>
<dbReference type="Proteomes" id="UP001236663">
    <property type="component" value="Unassembled WGS sequence"/>
</dbReference>
<feature type="transmembrane region" description="Helical" evidence="1">
    <location>
        <begin position="124"/>
        <end position="142"/>
    </location>
</feature>
<name>A0ABT8C9A4_9BACT</name>
<feature type="transmembrane region" description="Helical" evidence="1">
    <location>
        <begin position="162"/>
        <end position="182"/>
    </location>
</feature>
<dbReference type="EMBL" id="JAUFQS010000009">
    <property type="protein sequence ID" value="MDN3688350.1"/>
    <property type="molecule type" value="Genomic_DNA"/>
</dbReference>
<proteinExistence type="predicted"/>
<keyword evidence="1" id="KW-0472">Membrane</keyword>
<reference evidence="3" key="1">
    <citation type="journal article" date="2019" name="Int. J. Syst. Evol. Microbiol.">
        <title>The Global Catalogue of Microorganisms (GCM) 10K type strain sequencing project: providing services to taxonomists for standard genome sequencing and annotation.</title>
        <authorList>
            <consortium name="The Broad Institute Genomics Platform"/>
            <consortium name="The Broad Institute Genome Sequencing Center for Infectious Disease"/>
            <person name="Wu L."/>
            <person name="Ma J."/>
        </authorList>
    </citation>
    <scope>NUCLEOTIDE SEQUENCE [LARGE SCALE GENOMIC DNA]</scope>
    <source>
        <strain evidence="3">CECT 7706</strain>
    </source>
</reference>
<evidence type="ECO:0000313" key="2">
    <source>
        <dbReference type="EMBL" id="MDN3688350.1"/>
    </source>
</evidence>
<evidence type="ECO:0000313" key="3">
    <source>
        <dbReference type="Proteomes" id="UP001236663"/>
    </source>
</evidence>
<protein>
    <submittedName>
        <fullName evidence="2">Uncharacterized protein</fullName>
    </submittedName>
</protein>